<reference evidence="2" key="2">
    <citation type="submission" date="2021-12" db="EMBL/GenBank/DDBJ databases">
        <title>Resequencing data analysis of finger millet.</title>
        <authorList>
            <person name="Hatakeyama M."/>
            <person name="Aluri S."/>
            <person name="Balachadran M.T."/>
            <person name="Sivarajan S.R."/>
            <person name="Poveda L."/>
            <person name="Shimizu-Inatsugi R."/>
            <person name="Schlapbach R."/>
            <person name="Sreeman S.M."/>
            <person name="Shimizu K.K."/>
        </authorList>
    </citation>
    <scope>NUCLEOTIDE SEQUENCE</scope>
</reference>
<evidence type="ECO:0000313" key="3">
    <source>
        <dbReference type="Proteomes" id="UP001054889"/>
    </source>
</evidence>
<organism evidence="2 3">
    <name type="scientific">Eleusine coracana subsp. coracana</name>
    <dbReference type="NCBI Taxonomy" id="191504"/>
    <lineage>
        <taxon>Eukaryota</taxon>
        <taxon>Viridiplantae</taxon>
        <taxon>Streptophyta</taxon>
        <taxon>Embryophyta</taxon>
        <taxon>Tracheophyta</taxon>
        <taxon>Spermatophyta</taxon>
        <taxon>Magnoliopsida</taxon>
        <taxon>Liliopsida</taxon>
        <taxon>Poales</taxon>
        <taxon>Poaceae</taxon>
        <taxon>PACMAD clade</taxon>
        <taxon>Chloridoideae</taxon>
        <taxon>Cynodonteae</taxon>
        <taxon>Eleusininae</taxon>
        <taxon>Eleusine</taxon>
    </lineage>
</organism>
<comment type="caution">
    <text evidence="2">The sequence shown here is derived from an EMBL/GenBank/DDBJ whole genome shotgun (WGS) entry which is preliminary data.</text>
</comment>
<reference evidence="2" key="1">
    <citation type="journal article" date="2018" name="DNA Res.">
        <title>Multiple hybrid de novo genome assembly of finger millet, an orphan allotetraploid crop.</title>
        <authorList>
            <person name="Hatakeyama M."/>
            <person name="Aluri S."/>
            <person name="Balachadran M.T."/>
            <person name="Sivarajan S.R."/>
            <person name="Patrignani A."/>
            <person name="Gruter S."/>
            <person name="Poveda L."/>
            <person name="Shimizu-Inatsugi R."/>
            <person name="Baeten J."/>
            <person name="Francoijs K.J."/>
            <person name="Nataraja K.N."/>
            <person name="Reddy Y.A.N."/>
            <person name="Phadnis S."/>
            <person name="Ravikumar R.L."/>
            <person name="Schlapbach R."/>
            <person name="Sreeman S.M."/>
            <person name="Shimizu K.K."/>
        </authorList>
    </citation>
    <scope>NUCLEOTIDE SEQUENCE</scope>
</reference>
<dbReference type="AlphaFoldDB" id="A0AAV5EDF6"/>
<dbReference type="Proteomes" id="UP001054889">
    <property type="component" value="Unassembled WGS sequence"/>
</dbReference>
<dbReference type="EMBL" id="BQKI01000074">
    <property type="protein sequence ID" value="GJN20275.1"/>
    <property type="molecule type" value="Genomic_DNA"/>
</dbReference>
<accession>A0AAV5EDF6</accession>
<feature type="region of interest" description="Disordered" evidence="1">
    <location>
        <begin position="56"/>
        <end position="85"/>
    </location>
</feature>
<proteinExistence type="predicted"/>
<evidence type="ECO:0000256" key="1">
    <source>
        <dbReference type="SAM" id="MobiDB-lite"/>
    </source>
</evidence>
<name>A0AAV5EDF6_ELECO</name>
<gene>
    <name evidence="2" type="primary">gb07630</name>
    <name evidence="2" type="ORF">PR202_gb07630</name>
</gene>
<feature type="region of interest" description="Disordered" evidence="1">
    <location>
        <begin position="100"/>
        <end position="120"/>
    </location>
</feature>
<sequence>MSGVTCSGTLWRRSKVISSRRRDQIAEDCAASATIAGARSLVERSEAVVVGAAQRRAAASDPAAIGDEEQEGLGGGSEKRRDGQEGFAFDRLVRWNRGREEGSDEMRSRVCAGCGASATR</sequence>
<protein>
    <submittedName>
        <fullName evidence="2">Uncharacterized protein</fullName>
    </submittedName>
</protein>
<evidence type="ECO:0000313" key="2">
    <source>
        <dbReference type="EMBL" id="GJN20275.1"/>
    </source>
</evidence>
<keyword evidence="3" id="KW-1185">Reference proteome</keyword>